<name>A0A545W669_9HYPO</name>
<evidence type="ECO:0000313" key="2">
    <source>
        <dbReference type="EMBL" id="TQV98273.1"/>
    </source>
</evidence>
<dbReference type="AlphaFoldDB" id="A0A545W669"/>
<reference evidence="2 3" key="1">
    <citation type="journal article" date="2019" name="Appl. Microbiol. Biotechnol.">
        <title>Genome sequence of Isaria javanica and comparative genome analysis insights into family S53 peptidase evolution in fungal entomopathogens.</title>
        <authorList>
            <person name="Lin R."/>
            <person name="Zhang X."/>
            <person name="Xin B."/>
            <person name="Zou M."/>
            <person name="Gao Y."/>
            <person name="Qin F."/>
            <person name="Hu Q."/>
            <person name="Xie B."/>
            <person name="Cheng X."/>
        </authorList>
    </citation>
    <scope>NUCLEOTIDE SEQUENCE [LARGE SCALE GENOMIC DNA]</scope>
    <source>
        <strain evidence="2 3">IJ1G</strain>
    </source>
</reference>
<gene>
    <name evidence="2" type="ORF">IF1G_02353</name>
</gene>
<dbReference type="STRING" id="43265.A0A545W669"/>
<dbReference type="Proteomes" id="UP000315783">
    <property type="component" value="Unassembled WGS sequence"/>
</dbReference>
<feature type="region of interest" description="Disordered" evidence="1">
    <location>
        <begin position="367"/>
        <end position="398"/>
    </location>
</feature>
<dbReference type="EMBL" id="SPUK01000003">
    <property type="protein sequence ID" value="TQV98273.1"/>
    <property type="molecule type" value="Genomic_DNA"/>
</dbReference>
<sequence>MFAGISVLADARRLQEKVDPADIPPPTPITLPRYQPFAQDDTGVDPEESLPALLSTTGRRPVRLASTALSAIGLDLNVDVDAKQLIPDPSFIPDFAAWDRMTLAQSQNADESTRRPLCCNKLSPGCLVYLERKRELSNPNEDAFRTVRRIQAPMGKLPARLGGGYEFFRLLEQFTVYWDDPTKAISLPPSPENFADDAATRPSGSASNLAAPTEDGEPGRTHAGHHMPASLRHALVAAFVKMIAYDFGCSAGPSRTEPRLHLQSPRNSPASPRKSYCPSRCQFVFQNPQSREASRAGLMYGPVAAISCRPETSFTHPDPESAQAMDLAREVITALITAQHRARQGREEVRFGSGEWWATKPRWGGAHGGPIGRELQHDCVAGDKDLPPDSREDTPVPPAKKLRRNMAMYDNYRMVRPPAATWDRKTKYMTIGKQAGTTHDDIFVFSSLFHHISILRVRVPLHLLQVLDGAPEPDPTHRGWGTVQAWRTPWYDLFETRDRIKAMQVIWSVMAYQMRADADEGSA</sequence>
<comment type="caution">
    <text evidence="2">The sequence shown here is derived from an EMBL/GenBank/DDBJ whole genome shotgun (WGS) entry which is preliminary data.</text>
</comment>
<evidence type="ECO:0000256" key="1">
    <source>
        <dbReference type="SAM" id="MobiDB-lite"/>
    </source>
</evidence>
<dbReference type="OrthoDB" id="5407653at2759"/>
<keyword evidence="3" id="KW-1185">Reference proteome</keyword>
<evidence type="ECO:0000313" key="3">
    <source>
        <dbReference type="Proteomes" id="UP000315783"/>
    </source>
</evidence>
<organism evidence="2 3">
    <name type="scientific">Cordyceps javanica</name>
    <dbReference type="NCBI Taxonomy" id="43265"/>
    <lineage>
        <taxon>Eukaryota</taxon>
        <taxon>Fungi</taxon>
        <taxon>Dikarya</taxon>
        <taxon>Ascomycota</taxon>
        <taxon>Pezizomycotina</taxon>
        <taxon>Sordariomycetes</taxon>
        <taxon>Hypocreomycetidae</taxon>
        <taxon>Hypocreales</taxon>
        <taxon>Cordycipitaceae</taxon>
        <taxon>Cordyceps</taxon>
    </lineage>
</organism>
<accession>A0A545W669</accession>
<feature type="region of interest" description="Disordered" evidence="1">
    <location>
        <begin position="254"/>
        <end position="274"/>
    </location>
</feature>
<feature type="compositionally biased region" description="Basic and acidic residues" evidence="1">
    <location>
        <begin position="374"/>
        <end position="394"/>
    </location>
</feature>
<proteinExistence type="predicted"/>
<feature type="region of interest" description="Disordered" evidence="1">
    <location>
        <begin position="188"/>
        <end position="225"/>
    </location>
</feature>
<protein>
    <submittedName>
        <fullName evidence="2">Uncharacterized protein</fullName>
    </submittedName>
</protein>